<dbReference type="Gene3D" id="3.10.100.10">
    <property type="entry name" value="Mannose-Binding Protein A, subunit A"/>
    <property type="match status" value="1"/>
</dbReference>
<dbReference type="InterPro" id="IPR050350">
    <property type="entry name" value="Compl-Cell_Adhes-Reg"/>
</dbReference>
<feature type="domain" description="Sushi" evidence="8">
    <location>
        <begin position="300"/>
        <end position="365"/>
    </location>
</feature>
<dbReference type="PROSITE" id="PS50923">
    <property type="entry name" value="SUSHI"/>
    <property type="match status" value="6"/>
</dbReference>
<dbReference type="InterPro" id="IPR016187">
    <property type="entry name" value="CTDL_fold"/>
</dbReference>
<evidence type="ECO:0000256" key="3">
    <source>
        <dbReference type="ARBA" id="ARBA00022737"/>
    </source>
</evidence>
<feature type="domain" description="Sushi" evidence="8">
    <location>
        <begin position="366"/>
        <end position="434"/>
    </location>
</feature>
<evidence type="ECO:0000313" key="9">
    <source>
        <dbReference type="Proteomes" id="UP000085678"/>
    </source>
</evidence>
<dbReference type="Proteomes" id="UP000085678">
    <property type="component" value="Unplaced"/>
</dbReference>
<name>A0A1S3KGB1_LINAN</name>
<evidence type="ECO:0000256" key="2">
    <source>
        <dbReference type="ARBA" id="ARBA00022729"/>
    </source>
</evidence>
<evidence type="ECO:0000313" key="10">
    <source>
        <dbReference type="RefSeq" id="XP_013421527.1"/>
    </source>
</evidence>
<dbReference type="CDD" id="cd00033">
    <property type="entry name" value="CCP"/>
    <property type="match status" value="3"/>
</dbReference>
<dbReference type="SUPFAM" id="SSF57535">
    <property type="entry name" value="Complement control module/SCR domain"/>
    <property type="match status" value="7"/>
</dbReference>
<organism evidence="9 10">
    <name type="scientific">Lingula anatina</name>
    <name type="common">Brachiopod</name>
    <name type="synonym">Lingula unguis</name>
    <dbReference type="NCBI Taxonomy" id="7574"/>
    <lineage>
        <taxon>Eukaryota</taxon>
        <taxon>Metazoa</taxon>
        <taxon>Spiralia</taxon>
        <taxon>Lophotrochozoa</taxon>
        <taxon>Brachiopoda</taxon>
        <taxon>Linguliformea</taxon>
        <taxon>Lingulata</taxon>
        <taxon>Lingulida</taxon>
        <taxon>Linguloidea</taxon>
        <taxon>Lingulidae</taxon>
        <taxon>Lingula</taxon>
    </lineage>
</organism>
<dbReference type="PANTHER" id="PTHR19325:SF567">
    <property type="entry name" value="SUSHI, VON WILLEBRAND FACTOR TYPE A, EGF AND PENTRAXIN DOMAIN-CONTAINING PROTEIN 1-LIKE"/>
    <property type="match status" value="1"/>
</dbReference>
<dbReference type="RefSeq" id="XP_013421527.1">
    <property type="nucleotide sequence ID" value="XM_013566073.1"/>
</dbReference>
<keyword evidence="2" id="KW-0732">Signal</keyword>
<gene>
    <name evidence="10" type="primary">LOC106181620</name>
</gene>
<dbReference type="PROSITE" id="PS50041">
    <property type="entry name" value="C_TYPE_LECTIN_2"/>
    <property type="match status" value="1"/>
</dbReference>
<dbReference type="GeneID" id="106181620"/>
<dbReference type="PANTHER" id="PTHR19325">
    <property type="entry name" value="COMPLEMENT COMPONENT-RELATED SUSHI DOMAIN-CONTAINING"/>
    <property type="match status" value="1"/>
</dbReference>
<evidence type="ECO:0000256" key="4">
    <source>
        <dbReference type="ARBA" id="ARBA00023157"/>
    </source>
</evidence>
<proteinExistence type="predicted"/>
<feature type="domain" description="Sushi" evidence="8">
    <location>
        <begin position="570"/>
        <end position="639"/>
    </location>
</feature>
<comment type="caution">
    <text evidence="6">Lacks conserved residue(s) required for the propagation of feature annotation.</text>
</comment>
<evidence type="ECO:0000256" key="6">
    <source>
        <dbReference type="PROSITE-ProRule" id="PRU00302"/>
    </source>
</evidence>
<dbReference type="Pfam" id="PF00084">
    <property type="entry name" value="Sushi"/>
    <property type="match status" value="2"/>
</dbReference>
<dbReference type="SUPFAM" id="SSF56436">
    <property type="entry name" value="C-type lectin-like"/>
    <property type="match status" value="1"/>
</dbReference>
<feature type="domain" description="C-type lectin" evidence="7">
    <location>
        <begin position="32"/>
        <end position="155"/>
    </location>
</feature>
<feature type="domain" description="Sushi" evidence="8">
    <location>
        <begin position="164"/>
        <end position="231"/>
    </location>
</feature>
<dbReference type="Pfam" id="PF00059">
    <property type="entry name" value="Lectin_C"/>
    <property type="match status" value="1"/>
</dbReference>
<keyword evidence="4" id="KW-1015">Disulfide bond</keyword>
<accession>A0A1S3KGB1</accession>
<dbReference type="InterPro" id="IPR035976">
    <property type="entry name" value="Sushi/SCR/CCP_sf"/>
</dbReference>
<keyword evidence="9" id="KW-1185">Reference proteome</keyword>
<dbReference type="InParanoid" id="A0A1S3KGB1"/>
<evidence type="ECO:0000259" key="7">
    <source>
        <dbReference type="PROSITE" id="PS50041"/>
    </source>
</evidence>
<dbReference type="Gene3D" id="2.10.70.10">
    <property type="entry name" value="Complement Module, domain 1"/>
    <property type="match status" value="4"/>
</dbReference>
<keyword evidence="3" id="KW-0677">Repeat</keyword>
<reference evidence="10" key="1">
    <citation type="submission" date="2025-08" db="UniProtKB">
        <authorList>
            <consortium name="RefSeq"/>
        </authorList>
    </citation>
    <scope>IDENTIFICATION</scope>
    <source>
        <tissue evidence="10">Gonads</tissue>
    </source>
</reference>
<evidence type="ECO:0000259" key="8">
    <source>
        <dbReference type="PROSITE" id="PS50923"/>
    </source>
</evidence>
<feature type="domain" description="Sushi" evidence="8">
    <location>
        <begin position="232"/>
        <end position="299"/>
    </location>
</feature>
<dbReference type="InterPro" id="IPR016186">
    <property type="entry name" value="C-type_lectin-like/link_sf"/>
</dbReference>
<feature type="domain" description="Sushi" evidence="8">
    <location>
        <begin position="435"/>
        <end position="500"/>
    </location>
</feature>
<dbReference type="SMART" id="SM00034">
    <property type="entry name" value="CLECT"/>
    <property type="match status" value="1"/>
</dbReference>
<dbReference type="AlphaFoldDB" id="A0A1S3KGB1"/>
<keyword evidence="1 6" id="KW-0768">Sushi</keyword>
<evidence type="ECO:0000256" key="1">
    <source>
        <dbReference type="ARBA" id="ARBA00022659"/>
    </source>
</evidence>
<keyword evidence="5" id="KW-0325">Glycoprotein</keyword>
<sequence length="910" mass="95607">MTLTAFLYSVDIHRQTVAAESGASYCPTFESTYGMCISPTDTTADYETAKASCENLCSTLMFIKESSNHFTLMFYLAANGVTDSLWLGLSYNDSRGSTSDFSEFRWSDGEYVNFTVTDGNPGDVVGTCQGVALTPSGFGSWTRQGCETLSRYVCQRTLGNPPDTVCSHPTAISGGYSTPTYGLCSTGTNCCSVNTTVVFNCDPGYYVSGPTSVYCASSGLLSTTVTSTCLPLPCPSISIPVENHVTVTSTSGSMTDTVTYICQNGYEMADSSTTLSNLCTWNYTQEAMAWTVEPPVCYGLPCPDLTIDHAGNYNCTGINGTMGDMVTCTCYPGYAYGSGSNTLVLTCTWVVSSTGWSTSLTSCAAQPCPPLINLITADHHVQIPDSSTVTVGQSAFVFCEGGYALNGETTQNITCSASGATSADWVGSLTPCVALPCPAIELTPENHLVMANLSGSMGDRITFECETNYTLPGFVNTMVADCIWDGLSTAWSQPVPSCIAICASPTIPAENHVTGNVSVAIVGDRILYVCESGYAVQSGDLYLTSVSVGCVSDVHVGAVWETNPPVCIGLPCPPVIVTEWTHAQVTGNLTASRVGDKVDVACKPGYSVDDSVTTNYSIACIINDAQSGQWGQPLANCTPTPCPSVLAMSANGVEFNNSAAAFGDVVNFTCTPGYVHEDPAVTSVVVGCVLQNGSSTPLWEVDPPPCYGLPCPNMTFPNDVRQAGTSNVTSNVTSGPQWIADGRVGDTYTFHCVENIVFPDGSSEFTVACVWQGNETGWNREVPSCRETNLLDSLNISALTSPSAIADALNGTLGSMSADSSNGTTNTEQLKELRDVLMNSLSSVLDTVSDEAGLVSVANLMSTVTDTTPDQLSDNAMDQAANMSTALLGHVASANLSTTAVTSLLTCVTR</sequence>
<dbReference type="InterPro" id="IPR001304">
    <property type="entry name" value="C-type_lectin-like"/>
</dbReference>
<dbReference type="CDD" id="cd00037">
    <property type="entry name" value="CLECT"/>
    <property type="match status" value="1"/>
</dbReference>
<dbReference type="SMART" id="SM00032">
    <property type="entry name" value="CCP"/>
    <property type="match status" value="8"/>
</dbReference>
<evidence type="ECO:0000256" key="5">
    <source>
        <dbReference type="ARBA" id="ARBA00023180"/>
    </source>
</evidence>
<protein>
    <submittedName>
        <fullName evidence="10">Sushi, von Willebrand factor type A, EGF and pentraxin domain-containing protein 1</fullName>
    </submittedName>
</protein>
<dbReference type="Gene3D" id="2.20.28.230">
    <property type="match status" value="2"/>
</dbReference>
<dbReference type="KEGG" id="lak:106181620"/>
<dbReference type="OrthoDB" id="6116210at2759"/>
<dbReference type="InterPro" id="IPR000436">
    <property type="entry name" value="Sushi_SCR_CCP_dom"/>
</dbReference>
<dbReference type="STRING" id="7574.A0A1S3KGB1"/>